<organism evidence="1 2">
    <name type="scientific">Armillaria novae-zelandiae</name>
    <dbReference type="NCBI Taxonomy" id="153914"/>
    <lineage>
        <taxon>Eukaryota</taxon>
        <taxon>Fungi</taxon>
        <taxon>Dikarya</taxon>
        <taxon>Basidiomycota</taxon>
        <taxon>Agaricomycotina</taxon>
        <taxon>Agaricomycetes</taxon>
        <taxon>Agaricomycetidae</taxon>
        <taxon>Agaricales</taxon>
        <taxon>Marasmiineae</taxon>
        <taxon>Physalacriaceae</taxon>
        <taxon>Armillaria</taxon>
    </lineage>
</organism>
<dbReference type="EMBL" id="JAUEPR010000001">
    <property type="protein sequence ID" value="KAK0490543.1"/>
    <property type="molecule type" value="Genomic_DNA"/>
</dbReference>
<dbReference type="AlphaFoldDB" id="A0AA39UJP0"/>
<evidence type="ECO:0000313" key="2">
    <source>
        <dbReference type="Proteomes" id="UP001175227"/>
    </source>
</evidence>
<comment type="caution">
    <text evidence="1">The sequence shown here is derived from an EMBL/GenBank/DDBJ whole genome shotgun (WGS) entry which is preliminary data.</text>
</comment>
<protein>
    <submittedName>
        <fullName evidence="1">Uncharacterized protein</fullName>
    </submittedName>
</protein>
<evidence type="ECO:0000313" key="1">
    <source>
        <dbReference type="EMBL" id="KAK0490543.1"/>
    </source>
</evidence>
<reference evidence="1" key="1">
    <citation type="submission" date="2023-06" db="EMBL/GenBank/DDBJ databases">
        <authorList>
            <consortium name="Lawrence Berkeley National Laboratory"/>
            <person name="Ahrendt S."/>
            <person name="Sahu N."/>
            <person name="Indic B."/>
            <person name="Wong-Bajracharya J."/>
            <person name="Merenyi Z."/>
            <person name="Ke H.-M."/>
            <person name="Monk M."/>
            <person name="Kocsube S."/>
            <person name="Drula E."/>
            <person name="Lipzen A."/>
            <person name="Balint B."/>
            <person name="Henrissat B."/>
            <person name="Andreopoulos B."/>
            <person name="Martin F.M."/>
            <person name="Harder C.B."/>
            <person name="Rigling D."/>
            <person name="Ford K.L."/>
            <person name="Foster G.D."/>
            <person name="Pangilinan J."/>
            <person name="Papanicolaou A."/>
            <person name="Barry K."/>
            <person name="LaButti K."/>
            <person name="Viragh M."/>
            <person name="Koriabine M."/>
            <person name="Yan M."/>
            <person name="Riley R."/>
            <person name="Champramary S."/>
            <person name="Plett K.L."/>
            <person name="Tsai I.J."/>
            <person name="Slot J."/>
            <person name="Sipos G."/>
            <person name="Plett J."/>
            <person name="Nagy L.G."/>
            <person name="Grigoriev I.V."/>
        </authorList>
    </citation>
    <scope>NUCLEOTIDE SEQUENCE</scope>
    <source>
        <strain evidence="1">ICMP 16352</strain>
    </source>
</reference>
<keyword evidence="2" id="KW-1185">Reference proteome</keyword>
<accession>A0AA39UJP0</accession>
<sequence>MPDVTVEHLANWVDLIIATRHENPANMHVFYLPPVTAAAANVWMFRKRERPEMNELVSVFPRVTAAGIPTSFVFAAKEYFPFYNVKDCEAEISSVDNVAGIIEILYKSRRACRALADELEKRKDYPVNVFLPSNHDIDVAREYRVFVSLSESVLRVSAIL</sequence>
<proteinExistence type="predicted"/>
<name>A0AA39UJP0_9AGAR</name>
<gene>
    <name evidence="1" type="ORF">IW261DRAFT_19658</name>
</gene>
<dbReference type="Proteomes" id="UP001175227">
    <property type="component" value="Unassembled WGS sequence"/>
</dbReference>